<comment type="caution">
    <text evidence="6">The sequence shown here is derived from an EMBL/GenBank/DDBJ whole genome shotgun (WGS) entry which is preliminary data.</text>
</comment>
<protein>
    <submittedName>
        <fullName evidence="6">Protein kinase-9</fullName>
    </submittedName>
</protein>
<dbReference type="GO" id="GO:0005737">
    <property type="term" value="C:cytoplasm"/>
    <property type="evidence" value="ECO:0007669"/>
    <property type="project" value="TreeGrafter"/>
</dbReference>
<proteinExistence type="predicted"/>
<keyword evidence="7" id="KW-1185">Reference proteome</keyword>
<dbReference type="Proteomes" id="UP000094444">
    <property type="component" value="Unassembled WGS sequence"/>
</dbReference>
<dbReference type="InterPro" id="IPR050339">
    <property type="entry name" value="CC_SR_Kinase"/>
</dbReference>
<name>A0A2P5HGV4_DIAHE</name>
<keyword evidence="3 6" id="KW-0418">Kinase</keyword>
<evidence type="ECO:0000256" key="1">
    <source>
        <dbReference type="ARBA" id="ARBA00022679"/>
    </source>
</evidence>
<evidence type="ECO:0000313" key="6">
    <source>
        <dbReference type="EMBL" id="POS69478.1"/>
    </source>
</evidence>
<feature type="domain" description="Protein kinase" evidence="5">
    <location>
        <begin position="181"/>
        <end position="501"/>
    </location>
</feature>
<dbReference type="SMART" id="SM00220">
    <property type="entry name" value="S_TKc"/>
    <property type="match status" value="1"/>
</dbReference>
<dbReference type="InParanoid" id="A0A2P5HGV4"/>
<keyword evidence="4" id="KW-0067">ATP-binding</keyword>
<dbReference type="GO" id="GO:0005634">
    <property type="term" value="C:nucleus"/>
    <property type="evidence" value="ECO:0007669"/>
    <property type="project" value="TreeGrafter"/>
</dbReference>
<dbReference type="PANTHER" id="PTHR11042">
    <property type="entry name" value="EUKARYOTIC TRANSLATION INITIATION FACTOR 2-ALPHA KINASE EIF2-ALPHA KINASE -RELATED"/>
    <property type="match status" value="1"/>
</dbReference>
<dbReference type="SUPFAM" id="SSF56112">
    <property type="entry name" value="Protein kinase-like (PK-like)"/>
    <property type="match status" value="1"/>
</dbReference>
<dbReference type="Pfam" id="PF00069">
    <property type="entry name" value="Pkinase"/>
    <property type="match status" value="1"/>
</dbReference>
<evidence type="ECO:0000313" key="7">
    <source>
        <dbReference type="Proteomes" id="UP000094444"/>
    </source>
</evidence>
<reference evidence="6" key="1">
    <citation type="submission" date="2017-09" db="EMBL/GenBank/DDBJ databases">
        <title>Polyketide synthases of a Diaporthe helianthi virulent isolate.</title>
        <authorList>
            <person name="Baroncelli R."/>
        </authorList>
    </citation>
    <scope>NUCLEOTIDE SEQUENCE [LARGE SCALE GENOMIC DNA]</scope>
    <source>
        <strain evidence="6">7/96</strain>
    </source>
</reference>
<dbReference type="InterPro" id="IPR011009">
    <property type="entry name" value="Kinase-like_dom_sf"/>
</dbReference>
<evidence type="ECO:0000256" key="4">
    <source>
        <dbReference type="ARBA" id="ARBA00022840"/>
    </source>
</evidence>
<dbReference type="AlphaFoldDB" id="A0A2P5HGV4"/>
<dbReference type="InterPro" id="IPR000719">
    <property type="entry name" value="Prot_kinase_dom"/>
</dbReference>
<evidence type="ECO:0000259" key="5">
    <source>
        <dbReference type="PROSITE" id="PS50011"/>
    </source>
</evidence>
<dbReference type="PROSITE" id="PS50011">
    <property type="entry name" value="PROTEIN_KINASE_DOM"/>
    <property type="match status" value="1"/>
</dbReference>
<dbReference type="STRING" id="158607.A0A2P5HGV4"/>
<dbReference type="EMBL" id="MAVT02002243">
    <property type="protein sequence ID" value="POS69478.1"/>
    <property type="molecule type" value="Genomic_DNA"/>
</dbReference>
<dbReference type="GO" id="GO:0005524">
    <property type="term" value="F:ATP binding"/>
    <property type="evidence" value="ECO:0007669"/>
    <property type="project" value="UniProtKB-KW"/>
</dbReference>
<dbReference type="Gene3D" id="1.10.510.10">
    <property type="entry name" value="Transferase(Phosphotransferase) domain 1"/>
    <property type="match status" value="1"/>
</dbReference>
<gene>
    <name evidence="6" type="ORF">DHEL01_v212129</name>
</gene>
<evidence type="ECO:0000256" key="3">
    <source>
        <dbReference type="ARBA" id="ARBA00022777"/>
    </source>
</evidence>
<organism evidence="6 7">
    <name type="scientific">Diaporthe helianthi</name>
    <dbReference type="NCBI Taxonomy" id="158607"/>
    <lineage>
        <taxon>Eukaryota</taxon>
        <taxon>Fungi</taxon>
        <taxon>Dikarya</taxon>
        <taxon>Ascomycota</taxon>
        <taxon>Pezizomycotina</taxon>
        <taxon>Sordariomycetes</taxon>
        <taxon>Sordariomycetidae</taxon>
        <taxon>Diaporthales</taxon>
        <taxon>Diaporthaceae</taxon>
        <taxon>Diaporthe</taxon>
    </lineage>
</organism>
<sequence length="532" mass="59528">MPNLNPHSGIAAEEQAECDREDYLHFATFFAHNTAAIHLLTSVQALSPPNTYLSRCLTVVDDNIGYNLSLACDSSSGYSYPGKWRIGAGLCRPRRLDMGSDFLLCPPAGTPGNKRTRESISSLHAMLYFHDESGALMLRSLCNKPIVYLDGCGDSDFTFDRHSGGACVLYQQRNRLRFGDYEFSLDFSVGAVADVIAQLKAERDNIMLSKGTLPSRHLRMFPSSSPMFKWNVWVHQQLAENCYAGVRLHCGRAVFLEVVQYRKKSRKTISRWLRNLAKFGEAHKGVLGMIESWCEHGHSPPCQLTKGWRPKDAGHDEDMFFTVPLAEYNFGSMPWHQLEPRKRIRLLHETLVGLGAIHKKGFIHGGIRPDTLFLLRGQGTEPFQEGMTAAIGGLLYTSHSSSRKDKPRNKSIWLAPEVITSSMKTPYTNKADVWALAVSWIYAFKRPPGVAEIDAATIASAVQDILLPDHLTGLRGLWLQMLVPDPAARPTVQEALAHEVWQEVESTTRVKGFQEHDGRVKRVRLLSPEGAD</sequence>
<dbReference type="OrthoDB" id="5979581at2759"/>
<keyword evidence="2" id="KW-0547">Nucleotide-binding</keyword>
<keyword evidence="1" id="KW-0808">Transferase</keyword>
<accession>A0A2P5HGV4</accession>
<dbReference type="GO" id="GO:0004672">
    <property type="term" value="F:protein kinase activity"/>
    <property type="evidence" value="ECO:0007669"/>
    <property type="project" value="InterPro"/>
</dbReference>
<evidence type="ECO:0000256" key="2">
    <source>
        <dbReference type="ARBA" id="ARBA00022741"/>
    </source>
</evidence>